<evidence type="ECO:0000256" key="1">
    <source>
        <dbReference type="SAM" id="MobiDB-lite"/>
    </source>
</evidence>
<evidence type="ECO:0000313" key="2">
    <source>
        <dbReference type="EMBL" id="THH30197.1"/>
    </source>
</evidence>
<gene>
    <name evidence="2" type="ORF">EUX98_g3974</name>
</gene>
<accession>A0A4S4MX92</accession>
<dbReference type="Proteomes" id="UP000308730">
    <property type="component" value="Unassembled WGS sequence"/>
</dbReference>
<dbReference type="AlphaFoldDB" id="A0A4S4MX92"/>
<dbReference type="EMBL" id="SGPM01000090">
    <property type="protein sequence ID" value="THH30197.1"/>
    <property type="molecule type" value="Genomic_DNA"/>
</dbReference>
<protein>
    <submittedName>
        <fullName evidence="2">Uncharacterized protein</fullName>
    </submittedName>
</protein>
<sequence length="306" mass="32228">MASLPAMNSVAEGATVVVPSVEAEVKLAVPTKVNGLLHPSPDITSQTHAVADMRVSPVPPSTSPSRPKSQNQHSMPVASNYHFPVNGYPTHITPTAPYVHPRPNIRPNGLNTAQLQTMKSPFASMTLPHDMAAQVNAQHHLQTPTSYIAATANGANYAAQYNAARLYQQQQHAQQHTQQQRVTPTLNVMDANGVDMSMAAMLSPPPLANNSPTRVSSSNGIRPMPMKPGMPSPNSLAMSPQGRASPANQHLGRLVPHGHSSSPHLVSPSLAAAQAQTSPSRTPQNTLPSPSLQARQAVGGTGAVGY</sequence>
<reference evidence="2 3" key="1">
    <citation type="submission" date="2019-02" db="EMBL/GenBank/DDBJ databases">
        <title>Genome sequencing of the rare red list fungi Antrodiella citrinella (Flaviporus citrinellus).</title>
        <authorList>
            <person name="Buettner E."/>
            <person name="Kellner H."/>
        </authorList>
    </citation>
    <scope>NUCLEOTIDE SEQUENCE [LARGE SCALE GENOMIC DNA]</scope>
    <source>
        <strain evidence="2 3">DSM 108506</strain>
    </source>
</reference>
<feature type="compositionally biased region" description="Polar residues" evidence="1">
    <location>
        <begin position="274"/>
        <end position="294"/>
    </location>
</feature>
<feature type="compositionally biased region" description="Polar residues" evidence="1">
    <location>
        <begin position="208"/>
        <end position="220"/>
    </location>
</feature>
<name>A0A4S4MX92_9APHY</name>
<proteinExistence type="predicted"/>
<keyword evidence="3" id="KW-1185">Reference proteome</keyword>
<feature type="region of interest" description="Disordered" evidence="1">
    <location>
        <begin position="200"/>
        <end position="306"/>
    </location>
</feature>
<feature type="region of interest" description="Disordered" evidence="1">
    <location>
        <begin position="54"/>
        <end position="78"/>
    </location>
</feature>
<comment type="caution">
    <text evidence="2">The sequence shown here is derived from an EMBL/GenBank/DDBJ whole genome shotgun (WGS) entry which is preliminary data.</text>
</comment>
<organism evidence="2 3">
    <name type="scientific">Antrodiella citrinella</name>
    <dbReference type="NCBI Taxonomy" id="2447956"/>
    <lineage>
        <taxon>Eukaryota</taxon>
        <taxon>Fungi</taxon>
        <taxon>Dikarya</taxon>
        <taxon>Basidiomycota</taxon>
        <taxon>Agaricomycotina</taxon>
        <taxon>Agaricomycetes</taxon>
        <taxon>Polyporales</taxon>
        <taxon>Steccherinaceae</taxon>
        <taxon>Antrodiella</taxon>
    </lineage>
</organism>
<feature type="compositionally biased region" description="Low complexity" evidence="1">
    <location>
        <begin position="254"/>
        <end position="273"/>
    </location>
</feature>
<evidence type="ECO:0000313" key="3">
    <source>
        <dbReference type="Proteomes" id="UP000308730"/>
    </source>
</evidence>